<evidence type="ECO:0000313" key="3">
    <source>
        <dbReference type="EMBL" id="MFD1039876.1"/>
    </source>
</evidence>
<evidence type="ECO:0000313" key="4">
    <source>
        <dbReference type="Proteomes" id="UP001597040"/>
    </source>
</evidence>
<dbReference type="Pfam" id="PF03819">
    <property type="entry name" value="MazG"/>
    <property type="match status" value="2"/>
</dbReference>
<dbReference type="InterPro" id="IPR011551">
    <property type="entry name" value="NTP_PyrPHydrolase_MazG"/>
</dbReference>
<dbReference type="PANTHER" id="PTHR30522">
    <property type="entry name" value="NUCLEOSIDE TRIPHOSPHATE PYROPHOSPHOHYDROLASE"/>
    <property type="match status" value="1"/>
</dbReference>
<reference evidence="4" key="1">
    <citation type="journal article" date="2019" name="Int. J. Syst. Evol. Microbiol.">
        <title>The Global Catalogue of Microorganisms (GCM) 10K type strain sequencing project: providing services to taxonomists for standard genome sequencing and annotation.</title>
        <authorList>
            <consortium name="The Broad Institute Genomics Platform"/>
            <consortium name="The Broad Institute Genome Sequencing Center for Infectious Disease"/>
            <person name="Wu L."/>
            <person name="Ma J."/>
        </authorList>
    </citation>
    <scope>NUCLEOTIDE SEQUENCE [LARGE SCALE GENOMIC DNA]</scope>
    <source>
        <strain evidence="4">CCUG 56754</strain>
    </source>
</reference>
<dbReference type="InterPro" id="IPR035996">
    <property type="entry name" value="4pyrrol_Methylase_sf"/>
</dbReference>
<dbReference type="Gene3D" id="3.40.1010.10">
    <property type="entry name" value="Cobalt-precorrin-4 Transmethylase, Domain 1"/>
    <property type="match status" value="1"/>
</dbReference>
<dbReference type="RefSeq" id="WP_390363533.1">
    <property type="nucleotide sequence ID" value="NZ_JBHTKJ010000051.1"/>
</dbReference>
<sequence>MTKKIEIIGLGAGDINQLPLGVYKKLTNKEVKIVVRTFDHPVLSELRDEGVVFESFDNVYTSHEMFEDVYCSIVEKIIGFAKNAPVIYAVPGHPMLAEKTVQLLLEHTEADVEIIGGHSYLDDLFTSLRIDPIDGFQFVDGTSFDRSQLDYRHHIVFCQVYDRMIASDVKLALLEDLPPDYQITVVEAAGSHHEKITTISLEELDHSLEVTNLTSVYIPPAPPSMLHHTFTRLREVIATLRGPNGCPWDQAQTHESLREYAIEEVYELIEAIDAQDDEWIVEELGDILLQVMLHSQIGEGEGYFMVDDVIRSITDKMIHRHPHVFANTSVDSVEDVYKNWDTLKQEEKGEQRVSVLDGVPIGLPSLSKAYKLQKKAAKVGFDWDDVNDIWLKLDEELKEVHEAIEQKDNTEIIKELGDVLFVLANVARYYKINPEIALHQTNGKFISRFTYIENQLNEADKDISTVTLEEMDSLWEQAKGRE</sequence>
<dbReference type="InterPro" id="IPR048015">
    <property type="entry name" value="NTP-PPase_MazG-like_N"/>
</dbReference>
<dbReference type="PANTHER" id="PTHR30522:SF0">
    <property type="entry name" value="NUCLEOSIDE TRIPHOSPHATE PYROPHOSPHOHYDROLASE"/>
    <property type="match status" value="1"/>
</dbReference>
<feature type="domain" description="Tetrapyrrole methylase" evidence="1">
    <location>
        <begin position="5"/>
        <end position="205"/>
    </location>
</feature>
<dbReference type="CDD" id="cd11723">
    <property type="entry name" value="YabN_N_like"/>
    <property type="match status" value="1"/>
</dbReference>
<name>A0ABW3LN99_9BACI</name>
<dbReference type="EC" id="3.6.1.9" evidence="3"/>
<comment type="caution">
    <text evidence="3">The sequence shown here is derived from an EMBL/GenBank/DDBJ whole genome shotgun (WGS) entry which is preliminary data.</text>
</comment>
<dbReference type="InterPro" id="IPR004518">
    <property type="entry name" value="MazG-like_dom"/>
</dbReference>
<feature type="domain" description="NTP pyrophosphohydrolase MazG-like" evidence="2">
    <location>
        <begin position="392"/>
        <end position="448"/>
    </location>
</feature>
<dbReference type="InterPro" id="IPR035013">
    <property type="entry name" value="YabN_N"/>
</dbReference>
<dbReference type="NCBIfam" id="TIGR00444">
    <property type="entry name" value="mazG"/>
    <property type="match status" value="1"/>
</dbReference>
<dbReference type="InterPro" id="IPR000878">
    <property type="entry name" value="4pyrrol_Mease"/>
</dbReference>
<dbReference type="SUPFAM" id="SSF101386">
    <property type="entry name" value="all-alpha NTP pyrophosphatases"/>
    <property type="match status" value="2"/>
</dbReference>
<accession>A0ABW3LN99</accession>
<dbReference type="InterPro" id="IPR024180">
    <property type="entry name" value="Tetrapyrrole_Mease/MazG_pred"/>
</dbReference>
<dbReference type="EMBL" id="JBHTKJ010000051">
    <property type="protein sequence ID" value="MFD1039876.1"/>
    <property type="molecule type" value="Genomic_DNA"/>
</dbReference>
<dbReference type="PIRSF" id="PIRSF002845">
    <property type="entry name" value="Ttrprl_mtas_MazG"/>
    <property type="match status" value="1"/>
</dbReference>
<dbReference type="Pfam" id="PF00590">
    <property type="entry name" value="TP_methylase"/>
    <property type="match status" value="1"/>
</dbReference>
<dbReference type="CDD" id="cd11529">
    <property type="entry name" value="NTP-PPase_MazG_Cterm"/>
    <property type="match status" value="1"/>
</dbReference>
<dbReference type="InterPro" id="IPR014777">
    <property type="entry name" value="4pyrrole_Mease_sub1"/>
</dbReference>
<proteinExistence type="predicted"/>
<protein>
    <submittedName>
        <fullName evidence="3">Nucleoside triphosphate pyrophosphohydrolase</fullName>
        <ecNumber evidence="3">3.6.1.9</ecNumber>
    </submittedName>
</protein>
<dbReference type="CDD" id="cd11528">
    <property type="entry name" value="NTP-PPase_MazG_Nterm"/>
    <property type="match status" value="1"/>
</dbReference>
<dbReference type="NCBIfam" id="NF007113">
    <property type="entry name" value="PRK09562.1"/>
    <property type="match status" value="1"/>
</dbReference>
<evidence type="ECO:0000259" key="1">
    <source>
        <dbReference type="Pfam" id="PF00590"/>
    </source>
</evidence>
<keyword evidence="3" id="KW-0378">Hydrolase</keyword>
<dbReference type="Gene3D" id="1.10.287.1080">
    <property type="entry name" value="MazG-like"/>
    <property type="match status" value="2"/>
</dbReference>
<dbReference type="InterPro" id="IPR048011">
    <property type="entry name" value="NTP-PPase_MazG-like_C"/>
</dbReference>
<evidence type="ECO:0000259" key="2">
    <source>
        <dbReference type="Pfam" id="PF03819"/>
    </source>
</evidence>
<feature type="domain" description="NTP pyrophosphohydrolase MazG-like" evidence="2">
    <location>
        <begin position="252"/>
        <end position="325"/>
    </location>
</feature>
<dbReference type="Proteomes" id="UP001597040">
    <property type="component" value="Unassembled WGS sequence"/>
</dbReference>
<dbReference type="GO" id="GO:0047429">
    <property type="term" value="F:nucleoside triphosphate diphosphatase activity"/>
    <property type="evidence" value="ECO:0007669"/>
    <property type="project" value="UniProtKB-EC"/>
</dbReference>
<organism evidence="3 4">
    <name type="scientific">Virgibacillus byunsanensis</name>
    <dbReference type="NCBI Taxonomy" id="570945"/>
    <lineage>
        <taxon>Bacteria</taxon>
        <taxon>Bacillati</taxon>
        <taxon>Bacillota</taxon>
        <taxon>Bacilli</taxon>
        <taxon>Bacillales</taxon>
        <taxon>Bacillaceae</taxon>
        <taxon>Virgibacillus</taxon>
    </lineage>
</organism>
<gene>
    <name evidence="3" type="primary">mazG</name>
    <name evidence="3" type="ORF">ACFQ3N_15985</name>
</gene>
<keyword evidence="4" id="KW-1185">Reference proteome</keyword>
<dbReference type="SUPFAM" id="SSF53790">
    <property type="entry name" value="Tetrapyrrole methylase"/>
    <property type="match status" value="1"/>
</dbReference>